<dbReference type="EMBL" id="VTER01000002">
    <property type="protein sequence ID" value="TYS51081.1"/>
    <property type="molecule type" value="Genomic_DNA"/>
</dbReference>
<evidence type="ECO:0000256" key="2">
    <source>
        <dbReference type="ARBA" id="ARBA00023125"/>
    </source>
</evidence>
<keyword evidence="1" id="KW-0805">Transcription regulation</keyword>
<sequence>MNKMDPFFHSFNQCTRQFSKGLNDVLTPMGLYAAQWPIIYRLKTAGSSTQVELSTYLSVEAPTMTRALLRLEKSGWISRVPGKDKREKKILLTDEALTQYPDWLAAVQQYEQKMLEDISEEELMAAISVMQKMKQNSGR</sequence>
<gene>
    <name evidence="5" type="ORF">FZD51_03280</name>
</gene>
<protein>
    <submittedName>
        <fullName evidence="5">MarR family transcriptional regulator</fullName>
    </submittedName>
</protein>
<dbReference type="InterPro" id="IPR036390">
    <property type="entry name" value="WH_DNA-bd_sf"/>
</dbReference>
<dbReference type="InterPro" id="IPR036388">
    <property type="entry name" value="WH-like_DNA-bd_sf"/>
</dbReference>
<dbReference type="Pfam" id="PF01047">
    <property type="entry name" value="MarR"/>
    <property type="match status" value="1"/>
</dbReference>
<accession>A0A5D4RL33</accession>
<evidence type="ECO:0000256" key="1">
    <source>
        <dbReference type="ARBA" id="ARBA00023015"/>
    </source>
</evidence>
<keyword evidence="2" id="KW-0238">DNA-binding</keyword>
<dbReference type="PANTHER" id="PTHR42756:SF1">
    <property type="entry name" value="TRANSCRIPTIONAL REPRESSOR OF EMRAB OPERON"/>
    <property type="match status" value="1"/>
</dbReference>
<reference evidence="5 6" key="1">
    <citation type="submission" date="2019-08" db="EMBL/GenBank/DDBJ databases">
        <title>Bacillus genomes from the desert of Cuatro Cienegas, Coahuila.</title>
        <authorList>
            <person name="Olmedo-Alvarez G."/>
        </authorList>
    </citation>
    <scope>NUCLEOTIDE SEQUENCE [LARGE SCALE GENOMIC DNA]</scope>
    <source>
        <strain evidence="5 6">CH446_14T</strain>
    </source>
</reference>
<dbReference type="GO" id="GO:0003677">
    <property type="term" value="F:DNA binding"/>
    <property type="evidence" value="ECO:0007669"/>
    <property type="project" value="UniProtKB-KW"/>
</dbReference>
<dbReference type="PANTHER" id="PTHR42756">
    <property type="entry name" value="TRANSCRIPTIONAL REGULATOR, MARR"/>
    <property type="match status" value="1"/>
</dbReference>
<dbReference type="PROSITE" id="PS50995">
    <property type="entry name" value="HTH_MARR_2"/>
    <property type="match status" value="1"/>
</dbReference>
<evidence type="ECO:0000313" key="5">
    <source>
        <dbReference type="EMBL" id="TYS51081.1"/>
    </source>
</evidence>
<feature type="domain" description="HTH marR-type" evidence="4">
    <location>
        <begin position="4"/>
        <end position="135"/>
    </location>
</feature>
<proteinExistence type="predicted"/>
<comment type="caution">
    <text evidence="5">The sequence shown here is derived from an EMBL/GenBank/DDBJ whole genome shotgun (WGS) entry which is preliminary data.</text>
</comment>
<organism evidence="5 6">
    <name type="scientific">Bacillus infantis</name>
    <dbReference type="NCBI Taxonomy" id="324767"/>
    <lineage>
        <taxon>Bacteria</taxon>
        <taxon>Bacillati</taxon>
        <taxon>Bacillota</taxon>
        <taxon>Bacilli</taxon>
        <taxon>Bacillales</taxon>
        <taxon>Bacillaceae</taxon>
        <taxon>Bacillus</taxon>
    </lineage>
</organism>
<dbReference type="SUPFAM" id="SSF46785">
    <property type="entry name" value="Winged helix' DNA-binding domain"/>
    <property type="match status" value="1"/>
</dbReference>
<dbReference type="Proteomes" id="UP000322139">
    <property type="component" value="Unassembled WGS sequence"/>
</dbReference>
<evidence type="ECO:0000256" key="3">
    <source>
        <dbReference type="ARBA" id="ARBA00023163"/>
    </source>
</evidence>
<dbReference type="PRINTS" id="PR00598">
    <property type="entry name" value="HTHMARR"/>
</dbReference>
<evidence type="ECO:0000313" key="6">
    <source>
        <dbReference type="Proteomes" id="UP000322139"/>
    </source>
</evidence>
<dbReference type="SMART" id="SM00347">
    <property type="entry name" value="HTH_MARR"/>
    <property type="match status" value="1"/>
</dbReference>
<dbReference type="AlphaFoldDB" id="A0A5D4RL33"/>
<dbReference type="GO" id="GO:0003700">
    <property type="term" value="F:DNA-binding transcription factor activity"/>
    <property type="evidence" value="ECO:0007669"/>
    <property type="project" value="InterPro"/>
</dbReference>
<dbReference type="RefSeq" id="WP_148973464.1">
    <property type="nucleotide sequence ID" value="NZ_JBNIKU010000003.1"/>
</dbReference>
<dbReference type="InterPro" id="IPR000835">
    <property type="entry name" value="HTH_MarR-typ"/>
</dbReference>
<name>A0A5D4RL33_9BACI</name>
<dbReference type="Gene3D" id="1.10.10.10">
    <property type="entry name" value="Winged helix-like DNA-binding domain superfamily/Winged helix DNA-binding domain"/>
    <property type="match status" value="1"/>
</dbReference>
<keyword evidence="3" id="KW-0804">Transcription</keyword>
<evidence type="ECO:0000259" key="4">
    <source>
        <dbReference type="PROSITE" id="PS50995"/>
    </source>
</evidence>